<protein>
    <submittedName>
        <fullName evidence="1">Uncharacterized protein</fullName>
    </submittedName>
</protein>
<name>A0A0B6EP09_9CORY</name>
<reference evidence="1 2" key="1">
    <citation type="journal article" date="2015" name="Genome Announc.">
        <title>Complete Genome Sequence and Annotation of Corynebacterium singulare DSM 44357, Isolated from a Human Semen Specimen.</title>
        <authorList>
            <person name="Merten M."/>
            <person name="Brinkrolf K."/>
            <person name="Albersmeier A."/>
            <person name="Kutter Y."/>
            <person name="Ruckert C."/>
            <person name="Tauch A."/>
        </authorList>
    </citation>
    <scope>NUCLEOTIDE SEQUENCE [LARGE SCALE GENOMIC DNA]</scope>
    <source>
        <strain evidence="1">IBS B52218</strain>
    </source>
</reference>
<dbReference type="Proteomes" id="UP000031890">
    <property type="component" value="Chromosome"/>
</dbReference>
<dbReference type="AlphaFoldDB" id="A0A0B6EP09"/>
<sequence>MLAECFLRVQDSAGYGRLLGGNGFPGVFLGVANGGEASLILH</sequence>
<dbReference type="HOGENOM" id="CLU_3250200_0_0_11"/>
<evidence type="ECO:0000313" key="1">
    <source>
        <dbReference type="EMBL" id="AJI78247.1"/>
    </source>
</evidence>
<evidence type="ECO:0000313" key="2">
    <source>
        <dbReference type="Proteomes" id="UP000031890"/>
    </source>
</evidence>
<gene>
    <name evidence="1" type="ORF">CSING_03500</name>
</gene>
<dbReference type="KEGG" id="csx:CSING_03500"/>
<organism evidence="1 2">
    <name type="scientific">Corynebacterium singulare</name>
    <dbReference type="NCBI Taxonomy" id="161899"/>
    <lineage>
        <taxon>Bacteria</taxon>
        <taxon>Bacillati</taxon>
        <taxon>Actinomycetota</taxon>
        <taxon>Actinomycetes</taxon>
        <taxon>Mycobacteriales</taxon>
        <taxon>Corynebacteriaceae</taxon>
        <taxon>Corynebacterium</taxon>
    </lineage>
</organism>
<proteinExistence type="predicted"/>
<accession>A0A0B6EP09</accession>
<dbReference type="EMBL" id="CP010827">
    <property type="protein sequence ID" value="AJI78247.1"/>
    <property type="molecule type" value="Genomic_DNA"/>
</dbReference>